<organism evidence="2 3">
    <name type="scientific">Aspergillus calidoustus</name>
    <dbReference type="NCBI Taxonomy" id="454130"/>
    <lineage>
        <taxon>Eukaryota</taxon>
        <taxon>Fungi</taxon>
        <taxon>Dikarya</taxon>
        <taxon>Ascomycota</taxon>
        <taxon>Pezizomycotina</taxon>
        <taxon>Eurotiomycetes</taxon>
        <taxon>Eurotiomycetidae</taxon>
        <taxon>Eurotiales</taxon>
        <taxon>Aspergillaceae</taxon>
        <taxon>Aspergillus</taxon>
        <taxon>Aspergillus subgen. Nidulantes</taxon>
    </lineage>
</organism>
<dbReference type="Pfam" id="PF24476">
    <property type="entry name" value="DUF7580"/>
    <property type="match status" value="1"/>
</dbReference>
<dbReference type="InterPro" id="IPR056002">
    <property type="entry name" value="DUF7580"/>
</dbReference>
<name>A0A0U5GYV5_ASPCI</name>
<dbReference type="AlphaFoldDB" id="A0A0U5GYV5"/>
<evidence type="ECO:0000259" key="1">
    <source>
        <dbReference type="Pfam" id="PF24476"/>
    </source>
</evidence>
<proteinExistence type="predicted"/>
<dbReference type="Proteomes" id="UP000054771">
    <property type="component" value="Unassembled WGS sequence"/>
</dbReference>
<dbReference type="EMBL" id="CDMC01000007">
    <property type="protein sequence ID" value="CEN62755.1"/>
    <property type="molecule type" value="Genomic_DNA"/>
</dbReference>
<dbReference type="PANTHER" id="PTHR35186">
    <property type="entry name" value="ANK_REP_REGION DOMAIN-CONTAINING PROTEIN"/>
    <property type="match status" value="1"/>
</dbReference>
<sequence length="195" mass="22053">MRLLRDHESYVHTESLHEILEALHSSSEFAPKPEVIELCRRDRLFLAATLASAVLQLHGTWLKNQWSSHDIQFANNLTDKYSAIKRPYLSWQVSGPSPVCLSCQDDPPPQKKPTSRLLPLTISLIELSLATAKILDKVQQESGSTYCDVVKECLYWSQPGGLEFGDEKSDERLFEAVVSPLLRDFSSFEGISYVE</sequence>
<reference evidence="3" key="1">
    <citation type="journal article" date="2016" name="Genome Announc.">
        <title>Draft genome sequences of fungus Aspergillus calidoustus.</title>
        <authorList>
            <person name="Horn F."/>
            <person name="Linde J."/>
            <person name="Mattern D.J."/>
            <person name="Walther G."/>
            <person name="Guthke R."/>
            <person name="Scherlach K."/>
            <person name="Martin K."/>
            <person name="Brakhage A.A."/>
            <person name="Petzke L."/>
            <person name="Valiante V."/>
        </authorList>
    </citation>
    <scope>NUCLEOTIDE SEQUENCE [LARGE SCALE GENOMIC DNA]</scope>
    <source>
        <strain evidence="3">SF006504</strain>
    </source>
</reference>
<evidence type="ECO:0000313" key="3">
    <source>
        <dbReference type="Proteomes" id="UP000054771"/>
    </source>
</evidence>
<keyword evidence="3" id="KW-1185">Reference proteome</keyword>
<dbReference type="STRING" id="454130.A0A0U5GYV5"/>
<accession>A0A0U5GYV5</accession>
<protein>
    <recommendedName>
        <fullName evidence="1">DUF7580 domain-containing protein</fullName>
    </recommendedName>
</protein>
<dbReference type="PANTHER" id="PTHR35186:SF4">
    <property type="entry name" value="PRION-INHIBITION AND PROPAGATION HELO DOMAIN-CONTAINING PROTEIN"/>
    <property type="match status" value="1"/>
</dbReference>
<evidence type="ECO:0000313" key="2">
    <source>
        <dbReference type="EMBL" id="CEN62755.1"/>
    </source>
</evidence>
<dbReference type="OrthoDB" id="3565018at2759"/>
<feature type="domain" description="DUF7580" evidence="1">
    <location>
        <begin position="10"/>
        <end position="129"/>
    </location>
</feature>
<gene>
    <name evidence="2" type="ORF">ASPCAL09386</name>
</gene>